<evidence type="ECO:0000313" key="3">
    <source>
        <dbReference type="Proteomes" id="UP001058860"/>
    </source>
</evidence>
<dbReference type="Proteomes" id="UP001058860">
    <property type="component" value="Chromosome"/>
</dbReference>
<sequence length="402" mass="41833">MRDHRLPAFVGAAALLTALLAVLGLQDFAFNDYDSEARPAFTALTGGDLATFFEGLPAYAGSLLLRAPFALGADALGGGELAVYRAVAIPGLIALAGLAVVLALRIPGRGAWVALAVVAANPLALEALEYGHAEELLVGTLCVGAVLLALGERAIPAGIVLGVAVAAKPWALLAVGPVLLALPRGQVRALLAAGVAGGLFVVPVLLFGGVGARVGAETGAVFHPWQVWWFLGDGTAPANGVAGYRDAPGWLSPITHPLILLTGMLLAAAWARRGRDRTDALALLALILLMRCLLDPWNNPYYELPFVLALVAWECARGAAVPVLAAAVTGLCWLTLVFAPQHVAPDVYSALYLAWALPCALLLGLRIYSPRRAHRLADAVRRRLPDGDLELTGRPSAPSAGR</sequence>
<keyword evidence="1" id="KW-1133">Transmembrane helix</keyword>
<feature type="transmembrane region" description="Helical" evidence="1">
    <location>
        <begin position="254"/>
        <end position="271"/>
    </location>
</feature>
<evidence type="ECO:0000313" key="2">
    <source>
        <dbReference type="EMBL" id="UUY02625.1"/>
    </source>
</evidence>
<feature type="transmembrane region" description="Helical" evidence="1">
    <location>
        <begin position="157"/>
        <end position="182"/>
    </location>
</feature>
<protein>
    <submittedName>
        <fullName evidence="2">DUF2029 domain-containing protein</fullName>
    </submittedName>
</protein>
<accession>A0ABY5PD80</accession>
<feature type="transmembrane region" description="Helical" evidence="1">
    <location>
        <begin position="323"/>
        <end position="343"/>
    </location>
</feature>
<keyword evidence="3" id="KW-1185">Reference proteome</keyword>
<feature type="transmembrane region" description="Helical" evidence="1">
    <location>
        <begin position="82"/>
        <end position="104"/>
    </location>
</feature>
<reference evidence="3" key="1">
    <citation type="submission" date="2021-11" db="EMBL/GenBank/DDBJ databases">
        <title>Cultivation dependent microbiological survey of springs from the worlds oldest radium mine currently devoted to the extraction of radon-saturated water.</title>
        <authorList>
            <person name="Kapinusova G."/>
            <person name="Smrhova T."/>
            <person name="Strejcek M."/>
            <person name="Suman J."/>
            <person name="Jani K."/>
            <person name="Pajer P."/>
            <person name="Uhlik O."/>
        </authorList>
    </citation>
    <scope>NUCLEOTIDE SEQUENCE [LARGE SCALE GENOMIC DNA]</scope>
    <source>
        <strain evidence="3">J379</strain>
    </source>
</reference>
<feature type="transmembrane region" description="Helical" evidence="1">
    <location>
        <begin position="189"/>
        <end position="210"/>
    </location>
</feature>
<keyword evidence="1" id="KW-0812">Transmembrane</keyword>
<proteinExistence type="predicted"/>
<dbReference type="Pfam" id="PF26314">
    <property type="entry name" value="MptA_B_family"/>
    <property type="match status" value="1"/>
</dbReference>
<dbReference type="RefSeq" id="WP_353863149.1">
    <property type="nucleotide sequence ID" value="NZ_CP088295.1"/>
</dbReference>
<feature type="transmembrane region" description="Helical" evidence="1">
    <location>
        <begin position="110"/>
        <end position="128"/>
    </location>
</feature>
<evidence type="ECO:0000256" key="1">
    <source>
        <dbReference type="SAM" id="Phobius"/>
    </source>
</evidence>
<gene>
    <name evidence="2" type="ORF">LRS13_18300</name>
</gene>
<keyword evidence="1" id="KW-0472">Membrane</keyword>
<dbReference type="EMBL" id="CP088295">
    <property type="protein sequence ID" value="UUY02625.1"/>
    <property type="molecule type" value="Genomic_DNA"/>
</dbReference>
<organism evidence="2 3">
    <name type="scientific">Svornostia abyssi</name>
    <dbReference type="NCBI Taxonomy" id="2898438"/>
    <lineage>
        <taxon>Bacteria</taxon>
        <taxon>Bacillati</taxon>
        <taxon>Actinomycetota</taxon>
        <taxon>Thermoleophilia</taxon>
        <taxon>Solirubrobacterales</taxon>
        <taxon>Baekduiaceae</taxon>
        <taxon>Svornostia</taxon>
    </lineage>
</organism>
<feature type="transmembrane region" description="Helical" evidence="1">
    <location>
        <begin position="349"/>
        <end position="368"/>
    </location>
</feature>
<name>A0ABY5PD80_9ACTN</name>